<name>A0A9W8Q3M1_AKAMU</name>
<proteinExistence type="predicted"/>
<sequence>MVNHENADKIAQITKRDVLGISPRSKEFEIILRQSLCKISCDQSDRFFDETYGEPVSQLPPWELTFLLDLVFISKILFLGQQVDLLQSWENTAVGEEVRRKHLRKMNCPETVTMWTEFIRQARAGDLEPRLPAHRLSNLALDSGGRKARKRDVRLYLSYLLVAGTEEVGSDTEAEGQSSSDSE</sequence>
<protein>
    <submittedName>
        <fullName evidence="1">Uncharacterized protein</fullName>
    </submittedName>
</protein>
<keyword evidence="2" id="KW-1185">Reference proteome</keyword>
<reference evidence="1" key="1">
    <citation type="journal article" date="2023" name="Access Microbiol">
        <title>De-novo genome assembly for Akanthomyces muscarius, a biocontrol agent of insect agricultural pests.</title>
        <authorList>
            <person name="Erdos Z."/>
            <person name="Studholme D.J."/>
            <person name="Raymond B."/>
            <person name="Sharma M."/>
        </authorList>
    </citation>
    <scope>NUCLEOTIDE SEQUENCE</scope>
    <source>
        <strain evidence="1">Ve6</strain>
    </source>
</reference>
<gene>
    <name evidence="1" type="ORF">LMH87_003558</name>
</gene>
<dbReference type="GeneID" id="80890717"/>
<accession>A0A9W8Q3M1</accession>
<dbReference type="Proteomes" id="UP001144673">
    <property type="component" value="Chromosome 2"/>
</dbReference>
<dbReference type="AlphaFoldDB" id="A0A9W8Q3M1"/>
<comment type="caution">
    <text evidence="1">The sequence shown here is derived from an EMBL/GenBank/DDBJ whole genome shotgun (WGS) entry which is preliminary data.</text>
</comment>
<dbReference type="RefSeq" id="XP_056048354.1">
    <property type="nucleotide sequence ID" value="XM_056194471.1"/>
</dbReference>
<organism evidence="1 2">
    <name type="scientific">Akanthomyces muscarius</name>
    <name type="common">Entomopathogenic fungus</name>
    <name type="synonym">Lecanicillium muscarium</name>
    <dbReference type="NCBI Taxonomy" id="2231603"/>
    <lineage>
        <taxon>Eukaryota</taxon>
        <taxon>Fungi</taxon>
        <taxon>Dikarya</taxon>
        <taxon>Ascomycota</taxon>
        <taxon>Pezizomycotina</taxon>
        <taxon>Sordariomycetes</taxon>
        <taxon>Hypocreomycetidae</taxon>
        <taxon>Hypocreales</taxon>
        <taxon>Cordycipitaceae</taxon>
        <taxon>Akanthomyces</taxon>
    </lineage>
</organism>
<dbReference type="EMBL" id="JAJHUN010000011">
    <property type="protein sequence ID" value="KAJ4144684.1"/>
    <property type="molecule type" value="Genomic_DNA"/>
</dbReference>
<dbReference type="KEGG" id="amus:LMH87_003558"/>
<evidence type="ECO:0000313" key="1">
    <source>
        <dbReference type="EMBL" id="KAJ4144684.1"/>
    </source>
</evidence>
<evidence type="ECO:0000313" key="2">
    <source>
        <dbReference type="Proteomes" id="UP001144673"/>
    </source>
</evidence>